<evidence type="ECO:0000256" key="3">
    <source>
        <dbReference type="ARBA" id="ARBA00022989"/>
    </source>
</evidence>
<evidence type="ECO:0000259" key="5">
    <source>
        <dbReference type="Pfam" id="PF06803"/>
    </source>
</evidence>
<sequence>MSLSITFELQEPDLDYFRQIMAKTQGAVSSLNQQQILAASKKLAQDVDGKVPEFMASRILKLQQLVALVEDKEWDLTDEETAEVLSALAYFAKPEDLISDHVPVLGFLDDAIMIELVAQSLADDIQAYDEFCKFRAAEIARRGAETSPSKADWLETKKQELFLWMRRRRAERRSGGGGGFRSIFRPGG</sequence>
<evidence type="ECO:0000256" key="1">
    <source>
        <dbReference type="ARBA" id="ARBA00004127"/>
    </source>
</evidence>
<proteinExistence type="predicted"/>
<evidence type="ECO:0000313" key="6">
    <source>
        <dbReference type="EMBL" id="RVU40609.1"/>
    </source>
</evidence>
<feature type="domain" description="DUF1232" evidence="5">
    <location>
        <begin position="84"/>
        <end position="114"/>
    </location>
</feature>
<dbReference type="AlphaFoldDB" id="A0A437R1D9"/>
<dbReference type="Pfam" id="PF06803">
    <property type="entry name" value="DUF1232"/>
    <property type="match status" value="1"/>
</dbReference>
<accession>A0A437R1D9</accession>
<dbReference type="GO" id="GO:0012505">
    <property type="term" value="C:endomembrane system"/>
    <property type="evidence" value="ECO:0007669"/>
    <property type="project" value="UniProtKB-SubCell"/>
</dbReference>
<dbReference type="RefSeq" id="WP_127698146.1">
    <property type="nucleotide sequence ID" value="NZ_SACS01000004.1"/>
</dbReference>
<gene>
    <name evidence="6" type="ORF">EOE67_06080</name>
</gene>
<comment type="caution">
    <text evidence="6">The sequence shown here is derived from an EMBL/GenBank/DDBJ whole genome shotgun (WGS) entry which is preliminary data.</text>
</comment>
<dbReference type="OrthoDB" id="9813247at2"/>
<name>A0A437R1D9_9GAMM</name>
<organism evidence="6 7">
    <name type="scientific">Rheinheimera riviphila</name>
    <dbReference type="NCBI Taxonomy" id="1834037"/>
    <lineage>
        <taxon>Bacteria</taxon>
        <taxon>Pseudomonadati</taxon>
        <taxon>Pseudomonadota</taxon>
        <taxon>Gammaproteobacteria</taxon>
        <taxon>Chromatiales</taxon>
        <taxon>Chromatiaceae</taxon>
        <taxon>Rheinheimera</taxon>
    </lineage>
</organism>
<dbReference type="EMBL" id="SACS01000004">
    <property type="protein sequence ID" value="RVU40609.1"/>
    <property type="molecule type" value="Genomic_DNA"/>
</dbReference>
<evidence type="ECO:0000256" key="4">
    <source>
        <dbReference type="ARBA" id="ARBA00023136"/>
    </source>
</evidence>
<protein>
    <submittedName>
        <fullName evidence="6">DUF1232 domain-containing protein</fullName>
    </submittedName>
</protein>
<reference evidence="6 7" key="1">
    <citation type="submission" date="2019-01" db="EMBL/GenBank/DDBJ databases">
        <authorList>
            <person name="Chen W.-M."/>
        </authorList>
    </citation>
    <scope>NUCLEOTIDE SEQUENCE [LARGE SCALE GENOMIC DNA]</scope>
    <source>
        <strain evidence="6 7">KYPC3</strain>
    </source>
</reference>
<keyword evidence="2" id="KW-0812">Transmembrane</keyword>
<evidence type="ECO:0000313" key="7">
    <source>
        <dbReference type="Proteomes" id="UP000283077"/>
    </source>
</evidence>
<dbReference type="InterPro" id="IPR010652">
    <property type="entry name" value="DUF1232"/>
</dbReference>
<evidence type="ECO:0000256" key="2">
    <source>
        <dbReference type="ARBA" id="ARBA00022692"/>
    </source>
</evidence>
<keyword evidence="3" id="KW-1133">Transmembrane helix</keyword>
<keyword evidence="4" id="KW-0472">Membrane</keyword>
<comment type="subcellular location">
    <subcellularLocation>
        <location evidence="1">Endomembrane system</location>
        <topology evidence="1">Multi-pass membrane protein</topology>
    </subcellularLocation>
</comment>
<dbReference type="Proteomes" id="UP000283077">
    <property type="component" value="Unassembled WGS sequence"/>
</dbReference>
<keyword evidence="7" id="KW-1185">Reference proteome</keyword>